<sequence length="43" mass="5101">MAIQNKFYIFAKFYCSFSIASSCFLVVNQDLFQRRFLEPVSKI</sequence>
<keyword evidence="1" id="KW-1133">Transmembrane helix</keyword>
<feature type="transmembrane region" description="Helical" evidence="1">
    <location>
        <begin position="7"/>
        <end position="27"/>
    </location>
</feature>
<accession>M6HJU7</accession>
<name>M6HJU7_LEPIR</name>
<dbReference type="PROSITE" id="PS51257">
    <property type="entry name" value="PROKAR_LIPOPROTEIN"/>
    <property type="match status" value="1"/>
</dbReference>
<organism evidence="2 3">
    <name type="scientific">Leptospira interrogans serovar Zanoni str. LT2156</name>
    <dbReference type="NCBI Taxonomy" id="1001601"/>
    <lineage>
        <taxon>Bacteria</taxon>
        <taxon>Pseudomonadati</taxon>
        <taxon>Spirochaetota</taxon>
        <taxon>Spirochaetia</taxon>
        <taxon>Leptospirales</taxon>
        <taxon>Leptospiraceae</taxon>
        <taxon>Leptospira</taxon>
    </lineage>
</organism>
<keyword evidence="1" id="KW-0812">Transmembrane</keyword>
<evidence type="ECO:0000313" key="3">
    <source>
        <dbReference type="Proteomes" id="UP000012089"/>
    </source>
</evidence>
<reference evidence="2 3" key="1">
    <citation type="submission" date="2013-01" db="EMBL/GenBank/DDBJ databases">
        <authorList>
            <person name="Harkins D.M."/>
            <person name="Durkin A.S."/>
            <person name="Brinkac L.M."/>
            <person name="Haft D.H."/>
            <person name="Selengut J.D."/>
            <person name="Sanka R."/>
            <person name="DePew J."/>
            <person name="Purushe J."/>
            <person name="Tulsiani S.M."/>
            <person name="Graham G.C."/>
            <person name="Burns M.-A."/>
            <person name="Dohnt M.F."/>
            <person name="Smythe L.D."/>
            <person name="McKay D.B."/>
            <person name="Craig S.B."/>
            <person name="Vinetz J.M."/>
            <person name="Sutton G.G."/>
            <person name="Nierman W.C."/>
            <person name="Fouts D.E."/>
        </authorList>
    </citation>
    <scope>NUCLEOTIDE SEQUENCE [LARGE SCALE GENOMIC DNA]</scope>
    <source>
        <strain evidence="2 3">LT2156</strain>
    </source>
</reference>
<evidence type="ECO:0000313" key="2">
    <source>
        <dbReference type="EMBL" id="EMM97588.1"/>
    </source>
</evidence>
<dbReference type="EMBL" id="AFMF02000016">
    <property type="protein sequence ID" value="EMM97588.1"/>
    <property type="molecule type" value="Genomic_DNA"/>
</dbReference>
<evidence type="ECO:0000256" key="1">
    <source>
        <dbReference type="SAM" id="Phobius"/>
    </source>
</evidence>
<dbReference type="Proteomes" id="UP000012089">
    <property type="component" value="Unassembled WGS sequence"/>
</dbReference>
<protein>
    <submittedName>
        <fullName evidence="2">Putative lipoprotein</fullName>
    </submittedName>
</protein>
<comment type="caution">
    <text evidence="2">The sequence shown here is derived from an EMBL/GenBank/DDBJ whole genome shotgun (WGS) entry which is preliminary data.</text>
</comment>
<keyword evidence="2" id="KW-0449">Lipoprotein</keyword>
<keyword evidence="1" id="KW-0472">Membrane</keyword>
<proteinExistence type="predicted"/>
<dbReference type="AlphaFoldDB" id="M6HJU7"/>
<gene>
    <name evidence="2" type="ORF">LEP1GSC158_3106</name>
</gene>